<evidence type="ECO:0000313" key="3">
    <source>
        <dbReference type="Proteomes" id="UP001385951"/>
    </source>
</evidence>
<keyword evidence="1" id="KW-0732">Signal</keyword>
<accession>A0AAW0FFP2</accession>
<reference evidence="2 3" key="1">
    <citation type="submission" date="2022-09" db="EMBL/GenBank/DDBJ databases">
        <authorList>
            <person name="Palmer J.M."/>
        </authorList>
    </citation>
    <scope>NUCLEOTIDE SEQUENCE [LARGE SCALE GENOMIC DNA]</scope>
    <source>
        <strain evidence="2 3">DSM 7382</strain>
    </source>
</reference>
<evidence type="ECO:0000256" key="1">
    <source>
        <dbReference type="SAM" id="SignalP"/>
    </source>
</evidence>
<gene>
    <name evidence="2" type="ORF">QCA50_020119</name>
</gene>
<organism evidence="2 3">
    <name type="scientific">Cerrena zonata</name>
    <dbReference type="NCBI Taxonomy" id="2478898"/>
    <lineage>
        <taxon>Eukaryota</taxon>
        <taxon>Fungi</taxon>
        <taxon>Dikarya</taxon>
        <taxon>Basidiomycota</taxon>
        <taxon>Agaricomycotina</taxon>
        <taxon>Agaricomycetes</taxon>
        <taxon>Polyporales</taxon>
        <taxon>Cerrenaceae</taxon>
        <taxon>Cerrena</taxon>
    </lineage>
</organism>
<feature type="signal peptide" evidence="1">
    <location>
        <begin position="1"/>
        <end position="18"/>
    </location>
</feature>
<comment type="caution">
    <text evidence="2">The sequence shown here is derived from an EMBL/GenBank/DDBJ whole genome shotgun (WGS) entry which is preliminary data.</text>
</comment>
<dbReference type="AlphaFoldDB" id="A0AAW0FFP2"/>
<dbReference type="EMBL" id="JASBNA010000100">
    <property type="protein sequence ID" value="KAK7676929.1"/>
    <property type="molecule type" value="Genomic_DNA"/>
</dbReference>
<evidence type="ECO:0000313" key="2">
    <source>
        <dbReference type="EMBL" id="KAK7676929.1"/>
    </source>
</evidence>
<keyword evidence="3" id="KW-1185">Reference proteome</keyword>
<proteinExistence type="predicted"/>
<protein>
    <submittedName>
        <fullName evidence="2">Uncharacterized protein</fullName>
    </submittedName>
</protein>
<sequence length="175" mass="19853">MLSSIFLILLSACLSVNASNWAGKYASELLEPVDYPYKIHTGKLKGIIKYTDGPKDIDVGTLVMYELQSAFFFKGGQWLLVNSDRDDRKIFQVSNEFAEEIFPKSEWQDTETLENTSDEMSMHLHVSKEMVEEFYAAAVESAHSNDLFEEVCDSPEGKWEFPALDKSGKNGIEFD</sequence>
<dbReference type="Proteomes" id="UP001385951">
    <property type="component" value="Unassembled WGS sequence"/>
</dbReference>
<name>A0AAW0FFP2_9APHY</name>
<feature type="chain" id="PRO_5043597777" evidence="1">
    <location>
        <begin position="19"/>
        <end position="175"/>
    </location>
</feature>